<protein>
    <submittedName>
        <fullName evidence="1">Putative helix-turn-helix-domain containing protein, AraC type</fullName>
    </submittedName>
</protein>
<organism evidence="1 2">
    <name type="scientific">Mycobacteroides abscessus MAB_030201_1075</name>
    <dbReference type="NCBI Taxonomy" id="1335410"/>
    <lineage>
        <taxon>Bacteria</taxon>
        <taxon>Bacillati</taxon>
        <taxon>Actinomycetota</taxon>
        <taxon>Actinomycetes</taxon>
        <taxon>Mycobacteriales</taxon>
        <taxon>Mycobacteriaceae</taxon>
        <taxon>Mycobacteroides</taxon>
        <taxon>Mycobacteroides abscessus</taxon>
    </lineage>
</organism>
<dbReference type="Proteomes" id="UP000019854">
    <property type="component" value="Unassembled WGS sequence"/>
</dbReference>
<name>A0A829PBQ1_9MYCO</name>
<evidence type="ECO:0000313" key="1">
    <source>
        <dbReference type="EMBL" id="ETZ87168.1"/>
    </source>
</evidence>
<evidence type="ECO:0000313" key="2">
    <source>
        <dbReference type="Proteomes" id="UP000019854"/>
    </source>
</evidence>
<comment type="caution">
    <text evidence="1">The sequence shown here is derived from an EMBL/GenBank/DDBJ whole genome shotgun (WGS) entry which is preliminary data.</text>
</comment>
<dbReference type="EMBL" id="JAOX01000001">
    <property type="protein sequence ID" value="ETZ87168.1"/>
    <property type="molecule type" value="Genomic_DNA"/>
</dbReference>
<accession>A0A829PBQ1</accession>
<sequence length="127" mass="14161">MPRMYRSVDLSPILKGMVWTGAAVIEPGRLVYRGALGDTHRHTHAAVQIAIALDGTLQLTDGADRRVSTRAAVIPAGAQHTVHGGTSTGLMIYLEPTCFEGPRSRRAVRQCRTRRRHRLVRRRIRTQ</sequence>
<reference evidence="1 2" key="1">
    <citation type="submission" date="2014-01" db="EMBL/GenBank/DDBJ databases">
        <authorList>
            <person name="Zelazny A."/>
            <person name="Olivier K."/>
            <person name="Sampaio E.P."/>
            <person name="Holland S.M."/>
            <person name="Tallon L.J."/>
            <person name="Sadzewicz L.K."/>
            <person name="Sengamalay N."/>
            <person name="Fraser C.M."/>
            <person name="Hine E."/>
            <person name="Shefchek K.A."/>
            <person name="Das S.P."/>
            <person name="Shallom S.J."/>
            <person name="Agrawal S."/>
            <person name="Tettelin H."/>
        </authorList>
    </citation>
    <scope>NUCLEOTIDE SEQUENCE [LARGE SCALE GENOMIC DNA]</scope>
    <source>
        <strain evidence="1 2">MAB_030201_1075</strain>
    </source>
</reference>
<gene>
    <name evidence="1" type="ORF">L829_0710</name>
</gene>
<dbReference type="AlphaFoldDB" id="A0A829PBQ1"/>
<proteinExistence type="predicted"/>